<reference evidence="2" key="2">
    <citation type="submission" date="2018-03" db="EMBL/GenBank/DDBJ databases">
        <title>The Triticum urartu genome reveals the dynamic nature of wheat genome evolution.</title>
        <authorList>
            <person name="Ling H."/>
            <person name="Ma B."/>
            <person name="Shi X."/>
            <person name="Liu H."/>
            <person name="Dong L."/>
            <person name="Sun H."/>
            <person name="Cao Y."/>
            <person name="Gao Q."/>
            <person name="Zheng S."/>
            <person name="Li Y."/>
            <person name="Yu Y."/>
            <person name="Du H."/>
            <person name="Qi M."/>
            <person name="Li Y."/>
            <person name="Yu H."/>
            <person name="Cui Y."/>
            <person name="Wang N."/>
            <person name="Chen C."/>
            <person name="Wu H."/>
            <person name="Zhao Y."/>
            <person name="Zhang J."/>
            <person name="Li Y."/>
            <person name="Zhou W."/>
            <person name="Zhang B."/>
            <person name="Hu W."/>
            <person name="Eijk M."/>
            <person name="Tang J."/>
            <person name="Witsenboer H."/>
            <person name="Zhao S."/>
            <person name="Li Z."/>
            <person name="Zhang A."/>
            <person name="Wang D."/>
            <person name="Liang C."/>
        </authorList>
    </citation>
    <scope>NUCLEOTIDE SEQUENCE [LARGE SCALE GENOMIC DNA]</scope>
    <source>
        <strain evidence="2">cv. G1812</strain>
    </source>
</reference>
<dbReference type="Gramene" id="TuG1812G0100001509.01.T01">
    <property type="protein sequence ID" value="TuG1812G0100001509.01.T01"/>
    <property type="gene ID" value="TuG1812G0100001509.01"/>
</dbReference>
<dbReference type="Proteomes" id="UP000015106">
    <property type="component" value="Chromosome 1"/>
</dbReference>
<reference evidence="2" key="3">
    <citation type="submission" date="2022-06" db="UniProtKB">
        <authorList>
            <consortium name="EnsemblPlants"/>
        </authorList>
    </citation>
    <scope>IDENTIFICATION</scope>
</reference>
<dbReference type="EnsemblPlants" id="TuG1812G0100001509.01.T01">
    <property type="protein sequence ID" value="TuG1812G0100001509.01.T01"/>
    <property type="gene ID" value="TuG1812G0100001509.01"/>
</dbReference>
<proteinExistence type="predicted"/>
<feature type="compositionally biased region" description="Low complexity" evidence="1">
    <location>
        <begin position="1"/>
        <end position="21"/>
    </location>
</feature>
<evidence type="ECO:0000313" key="3">
    <source>
        <dbReference type="Proteomes" id="UP000015106"/>
    </source>
</evidence>
<sequence length="170" mass="17912">MALGSSRSSAGRVGASAAQVQDPASTAGRDLPDQRKVFRVTDHAGVTLAGLTAIFLHELQPILANHLQTQTATTGNACVVACGTAAAKDHLFKGSQEQPGLVTIAMEEILRFVASVGGAVWVSSYQAHVKSVEDFAWLGCFNENQDKQQPAKASSTQQQPTKLTSFSCLV</sequence>
<evidence type="ECO:0000256" key="1">
    <source>
        <dbReference type="SAM" id="MobiDB-lite"/>
    </source>
</evidence>
<keyword evidence="3" id="KW-1185">Reference proteome</keyword>
<organism evidence="2 3">
    <name type="scientific">Triticum urartu</name>
    <name type="common">Red wild einkorn</name>
    <name type="synonym">Crithodium urartu</name>
    <dbReference type="NCBI Taxonomy" id="4572"/>
    <lineage>
        <taxon>Eukaryota</taxon>
        <taxon>Viridiplantae</taxon>
        <taxon>Streptophyta</taxon>
        <taxon>Embryophyta</taxon>
        <taxon>Tracheophyta</taxon>
        <taxon>Spermatophyta</taxon>
        <taxon>Magnoliopsida</taxon>
        <taxon>Liliopsida</taxon>
        <taxon>Poales</taxon>
        <taxon>Poaceae</taxon>
        <taxon>BOP clade</taxon>
        <taxon>Pooideae</taxon>
        <taxon>Triticodae</taxon>
        <taxon>Triticeae</taxon>
        <taxon>Triticinae</taxon>
        <taxon>Triticum</taxon>
    </lineage>
</organism>
<reference evidence="3" key="1">
    <citation type="journal article" date="2013" name="Nature">
        <title>Draft genome of the wheat A-genome progenitor Triticum urartu.</title>
        <authorList>
            <person name="Ling H.Q."/>
            <person name="Zhao S."/>
            <person name="Liu D."/>
            <person name="Wang J."/>
            <person name="Sun H."/>
            <person name="Zhang C."/>
            <person name="Fan H."/>
            <person name="Li D."/>
            <person name="Dong L."/>
            <person name="Tao Y."/>
            <person name="Gao C."/>
            <person name="Wu H."/>
            <person name="Li Y."/>
            <person name="Cui Y."/>
            <person name="Guo X."/>
            <person name="Zheng S."/>
            <person name="Wang B."/>
            <person name="Yu K."/>
            <person name="Liang Q."/>
            <person name="Yang W."/>
            <person name="Lou X."/>
            <person name="Chen J."/>
            <person name="Feng M."/>
            <person name="Jian J."/>
            <person name="Zhang X."/>
            <person name="Luo G."/>
            <person name="Jiang Y."/>
            <person name="Liu J."/>
            <person name="Wang Z."/>
            <person name="Sha Y."/>
            <person name="Zhang B."/>
            <person name="Wu H."/>
            <person name="Tang D."/>
            <person name="Shen Q."/>
            <person name="Xue P."/>
            <person name="Zou S."/>
            <person name="Wang X."/>
            <person name="Liu X."/>
            <person name="Wang F."/>
            <person name="Yang Y."/>
            <person name="An X."/>
            <person name="Dong Z."/>
            <person name="Zhang K."/>
            <person name="Zhang X."/>
            <person name="Luo M.C."/>
            <person name="Dvorak J."/>
            <person name="Tong Y."/>
            <person name="Wang J."/>
            <person name="Yang H."/>
            <person name="Li Z."/>
            <person name="Wang D."/>
            <person name="Zhang A."/>
            <person name="Wang J."/>
        </authorList>
    </citation>
    <scope>NUCLEOTIDE SEQUENCE</scope>
    <source>
        <strain evidence="3">cv. G1812</strain>
    </source>
</reference>
<feature type="region of interest" description="Disordered" evidence="1">
    <location>
        <begin position="1"/>
        <end position="30"/>
    </location>
</feature>
<accession>A0A8R7P5H6</accession>
<protein>
    <submittedName>
        <fullName evidence="2">Uncharacterized protein</fullName>
    </submittedName>
</protein>
<name>A0A8R7P5H6_TRIUA</name>
<dbReference type="AlphaFoldDB" id="A0A8R7P5H6"/>
<evidence type="ECO:0000313" key="2">
    <source>
        <dbReference type="EnsemblPlants" id="TuG1812G0100001509.01.T01"/>
    </source>
</evidence>